<evidence type="ECO:0000313" key="2">
    <source>
        <dbReference type="EMBL" id="KAA1077988.1"/>
    </source>
</evidence>
<dbReference type="OrthoDB" id="2495186at2759"/>
<accession>A0A5B0MP35</accession>
<proteinExistence type="predicted"/>
<feature type="signal peptide" evidence="1">
    <location>
        <begin position="1"/>
        <end position="28"/>
    </location>
</feature>
<keyword evidence="3" id="KW-1185">Reference proteome</keyword>
<dbReference type="AlphaFoldDB" id="A0A5B0MP35"/>
<sequence length="231" mass="26262">MCWSSKPFVLYLLAIFPLFTLIHPSCSASHLERRKHKHRHSGPPLNFLYIMTQPVDYTNGPLKIYAADGTIAYEFSKVHLDSDQGLSTCELQTGSSQTVFDLVSLNDFCAVKTTFEEPKSPTSKHRRVEIYPRGMLKDKWRFSYIDDAGVRQNFKFNRGFANKGGQIYAQVNGHDGDLIAELKNERRKDSWLTKGSEKVSVYTLSCAENSPREQLIAFMALVFTRVSHCGL</sequence>
<evidence type="ECO:0000313" key="3">
    <source>
        <dbReference type="Proteomes" id="UP000324748"/>
    </source>
</evidence>
<organism evidence="2 3">
    <name type="scientific">Puccinia graminis f. sp. tritici</name>
    <dbReference type="NCBI Taxonomy" id="56615"/>
    <lineage>
        <taxon>Eukaryota</taxon>
        <taxon>Fungi</taxon>
        <taxon>Dikarya</taxon>
        <taxon>Basidiomycota</taxon>
        <taxon>Pucciniomycotina</taxon>
        <taxon>Pucciniomycetes</taxon>
        <taxon>Pucciniales</taxon>
        <taxon>Pucciniaceae</taxon>
        <taxon>Puccinia</taxon>
    </lineage>
</organism>
<dbReference type="Proteomes" id="UP000324748">
    <property type="component" value="Unassembled WGS sequence"/>
</dbReference>
<dbReference type="EMBL" id="VSWC01000144">
    <property type="protein sequence ID" value="KAA1077988.1"/>
    <property type="molecule type" value="Genomic_DNA"/>
</dbReference>
<keyword evidence="1" id="KW-0732">Signal</keyword>
<evidence type="ECO:0000256" key="1">
    <source>
        <dbReference type="SAM" id="SignalP"/>
    </source>
</evidence>
<comment type="caution">
    <text evidence="2">The sequence shown here is derived from an EMBL/GenBank/DDBJ whole genome shotgun (WGS) entry which is preliminary data.</text>
</comment>
<gene>
    <name evidence="2" type="ORF">PGT21_026070</name>
</gene>
<feature type="chain" id="PRO_5023127384" evidence="1">
    <location>
        <begin position="29"/>
        <end position="231"/>
    </location>
</feature>
<reference evidence="2 3" key="1">
    <citation type="submission" date="2019-05" db="EMBL/GenBank/DDBJ databases">
        <title>Emergence of the Ug99 lineage of the wheat stem rust pathogen through somatic hybridization.</title>
        <authorList>
            <person name="Li F."/>
            <person name="Upadhyaya N.M."/>
            <person name="Sperschneider J."/>
            <person name="Matny O."/>
            <person name="Nguyen-Phuc H."/>
            <person name="Mago R."/>
            <person name="Raley C."/>
            <person name="Miller M.E."/>
            <person name="Silverstein K.A.T."/>
            <person name="Henningsen E."/>
            <person name="Hirsch C.D."/>
            <person name="Visser B."/>
            <person name="Pretorius Z.A."/>
            <person name="Steffenson B.J."/>
            <person name="Schwessinger B."/>
            <person name="Dodds P.N."/>
            <person name="Figueroa M."/>
        </authorList>
    </citation>
    <scope>NUCLEOTIDE SEQUENCE [LARGE SCALE GENOMIC DNA]</scope>
    <source>
        <strain evidence="2">21-0</strain>
    </source>
</reference>
<name>A0A5B0MP35_PUCGR</name>
<protein>
    <submittedName>
        <fullName evidence="2">Uncharacterized protein</fullName>
    </submittedName>
</protein>